<dbReference type="SUPFAM" id="SSF57997">
    <property type="entry name" value="Tropomyosin"/>
    <property type="match status" value="1"/>
</dbReference>
<name>A0AA40DDZ8_9PEZI</name>
<feature type="coiled-coil region" evidence="1">
    <location>
        <begin position="236"/>
        <end position="263"/>
    </location>
</feature>
<feature type="compositionally biased region" description="Basic and acidic residues" evidence="2">
    <location>
        <begin position="288"/>
        <end position="298"/>
    </location>
</feature>
<evidence type="ECO:0000313" key="3">
    <source>
        <dbReference type="EMBL" id="KAK0673153.1"/>
    </source>
</evidence>
<gene>
    <name evidence="3" type="ORF">QBC41DRAFT_215658</name>
</gene>
<protein>
    <submittedName>
        <fullName evidence="3">Uncharacterized protein</fullName>
    </submittedName>
</protein>
<reference evidence="3" key="1">
    <citation type="submission" date="2023-06" db="EMBL/GenBank/DDBJ databases">
        <title>Genome-scale phylogeny and comparative genomics of the fungal order Sordariales.</title>
        <authorList>
            <consortium name="Lawrence Berkeley National Laboratory"/>
            <person name="Hensen N."/>
            <person name="Bonometti L."/>
            <person name="Westerberg I."/>
            <person name="Brannstrom I.O."/>
            <person name="Guillou S."/>
            <person name="Cros-Aarteil S."/>
            <person name="Calhoun S."/>
            <person name="Haridas S."/>
            <person name="Kuo A."/>
            <person name="Mondo S."/>
            <person name="Pangilinan J."/>
            <person name="Riley R."/>
            <person name="Labutti K."/>
            <person name="Andreopoulos B."/>
            <person name="Lipzen A."/>
            <person name="Chen C."/>
            <person name="Yanf M."/>
            <person name="Daum C."/>
            <person name="Ng V."/>
            <person name="Clum A."/>
            <person name="Steindorff A."/>
            <person name="Ohm R."/>
            <person name="Martin F."/>
            <person name="Silar P."/>
            <person name="Natvig D."/>
            <person name="Lalanne C."/>
            <person name="Gautier V."/>
            <person name="Ament-Velasquez S.L."/>
            <person name="Kruys A."/>
            <person name="Hutchinson M.I."/>
            <person name="Powell A.J."/>
            <person name="Barry K."/>
            <person name="Miller A.N."/>
            <person name="Grigoriev I.V."/>
            <person name="Debuchy R."/>
            <person name="Gladieux P."/>
            <person name="Thoren M.H."/>
            <person name="Johannesson H."/>
        </authorList>
    </citation>
    <scope>NUCLEOTIDE SEQUENCE</scope>
    <source>
        <strain evidence="3">CBS 307.81</strain>
    </source>
</reference>
<feature type="region of interest" description="Disordered" evidence="2">
    <location>
        <begin position="284"/>
        <end position="328"/>
    </location>
</feature>
<comment type="caution">
    <text evidence="3">The sequence shown here is derived from an EMBL/GenBank/DDBJ whole genome shotgun (WGS) entry which is preliminary data.</text>
</comment>
<evidence type="ECO:0000256" key="2">
    <source>
        <dbReference type="SAM" id="MobiDB-lite"/>
    </source>
</evidence>
<feature type="coiled-coil region" evidence="1">
    <location>
        <begin position="96"/>
        <end position="123"/>
    </location>
</feature>
<feature type="compositionally biased region" description="Low complexity" evidence="2">
    <location>
        <begin position="302"/>
        <end position="328"/>
    </location>
</feature>
<evidence type="ECO:0000313" key="4">
    <source>
        <dbReference type="Proteomes" id="UP001174997"/>
    </source>
</evidence>
<accession>A0AA40DDZ8</accession>
<sequence>MSHNTSRMPGVFPGGNEEYARLNKQLVDTQQELGVKRAELASAMEMIGKQGGHIGDLNYKLNLVTRRAEKAEAALREVSAHHHEALEALDYTRHAQAITEAKLREAEMARQELEVNLHRLSELYYPMEAKFKETRRVLSATEAQLKDALTARDEARGSLHMSQKVWDCERVKLESKYNDSQTQLHTVQGRLVTAEDRLKEALRLNDEAARSLADKTAYMYEASKYKEAYGVAKQDLDFFKLRLANTEDKLGEMQKERDLARVDADLRDRLSGLHHDTRRRVGFSPHVEVTDMGHERIPRPVTPSRTRTCSRRSSMSYSYSGPASMHLN</sequence>
<dbReference type="AlphaFoldDB" id="A0AA40DDZ8"/>
<keyword evidence="1" id="KW-0175">Coiled coil</keyword>
<proteinExistence type="predicted"/>
<organism evidence="3 4">
    <name type="scientific">Cercophora samala</name>
    <dbReference type="NCBI Taxonomy" id="330535"/>
    <lineage>
        <taxon>Eukaryota</taxon>
        <taxon>Fungi</taxon>
        <taxon>Dikarya</taxon>
        <taxon>Ascomycota</taxon>
        <taxon>Pezizomycotina</taxon>
        <taxon>Sordariomycetes</taxon>
        <taxon>Sordariomycetidae</taxon>
        <taxon>Sordariales</taxon>
        <taxon>Lasiosphaeriaceae</taxon>
        <taxon>Cercophora</taxon>
    </lineage>
</organism>
<evidence type="ECO:0000256" key="1">
    <source>
        <dbReference type="SAM" id="Coils"/>
    </source>
</evidence>
<dbReference type="Proteomes" id="UP001174997">
    <property type="component" value="Unassembled WGS sequence"/>
</dbReference>
<dbReference type="EMBL" id="JAULSY010000008">
    <property type="protein sequence ID" value="KAK0673153.1"/>
    <property type="molecule type" value="Genomic_DNA"/>
</dbReference>
<keyword evidence="4" id="KW-1185">Reference proteome</keyword>